<gene>
    <name evidence="1" type="ORF">PsorP6_018166</name>
</gene>
<protein>
    <submittedName>
        <fullName evidence="1">Uncharacterized protein</fullName>
    </submittedName>
</protein>
<evidence type="ECO:0000313" key="2">
    <source>
        <dbReference type="Proteomes" id="UP001163321"/>
    </source>
</evidence>
<comment type="caution">
    <text evidence="1">The sequence shown here is derived from an EMBL/GenBank/DDBJ whole genome shotgun (WGS) entry which is preliminary data.</text>
</comment>
<name>A0ACC0WDD0_9STRA</name>
<sequence>MEPARQSDLIFASSLGAFNVPQDESMLVQAPLPPLDTEAWIRGHPPSNLDAVHSSDFLHFREQCLSPSAKPSTLSTLLFTAQWTTLPRKTLASLSRNAKKLKCVAAGCPFHVPTIQTQKGLYKLSHFTKGKTAWEFYKTHTVVDHVFRKYGAKVSYQTAHKALEALRNESAEAQCEQFKFFPEYLRELQSADTEAVVELSITADNRFSKEFVCMGTARKAFIYCRKFVAVDGTFKKNRHVQVLMMRLSPFIHFCFALQTSII</sequence>
<accession>A0ACC0WDD0</accession>
<organism evidence="1 2">
    <name type="scientific">Peronosclerospora sorghi</name>
    <dbReference type="NCBI Taxonomy" id="230839"/>
    <lineage>
        <taxon>Eukaryota</taxon>
        <taxon>Sar</taxon>
        <taxon>Stramenopiles</taxon>
        <taxon>Oomycota</taxon>
        <taxon>Peronosporomycetes</taxon>
        <taxon>Peronosporales</taxon>
        <taxon>Peronosporaceae</taxon>
        <taxon>Peronosclerospora</taxon>
    </lineage>
</organism>
<keyword evidence="2" id="KW-1185">Reference proteome</keyword>
<proteinExistence type="predicted"/>
<dbReference type="EMBL" id="CM047581">
    <property type="protein sequence ID" value="KAI9916301.1"/>
    <property type="molecule type" value="Genomic_DNA"/>
</dbReference>
<dbReference type="Proteomes" id="UP001163321">
    <property type="component" value="Chromosome 2"/>
</dbReference>
<evidence type="ECO:0000313" key="1">
    <source>
        <dbReference type="EMBL" id="KAI9916301.1"/>
    </source>
</evidence>
<reference evidence="1 2" key="1">
    <citation type="journal article" date="2022" name="bioRxiv">
        <title>The genome of the oomycete Peronosclerospora sorghi, a cosmopolitan pathogen of maize and sorghum, is inflated with dispersed pseudogenes.</title>
        <authorList>
            <person name="Fletcher K."/>
            <person name="Martin F."/>
            <person name="Isakeit T."/>
            <person name="Cavanaugh K."/>
            <person name="Magill C."/>
            <person name="Michelmore R."/>
        </authorList>
    </citation>
    <scope>NUCLEOTIDE SEQUENCE [LARGE SCALE GENOMIC DNA]</scope>
    <source>
        <strain evidence="1">P6</strain>
    </source>
</reference>